<proteinExistence type="predicted"/>
<evidence type="ECO:0000313" key="4">
    <source>
        <dbReference type="Proteomes" id="UP000708208"/>
    </source>
</evidence>
<keyword evidence="2" id="KW-0472">Membrane</keyword>
<feature type="compositionally biased region" description="Low complexity" evidence="1">
    <location>
        <begin position="101"/>
        <end position="112"/>
    </location>
</feature>
<sequence>MDSSTHWNTIFFAILEVLVMLFVSAAGAENENSQNWPAQIEQPVMEQTYNITDEEKQYLLCFGRPCHRFSNSGDTCCQGFRCMAHGHFGGICIRGQPYDETTSTVRTTTTRRTTTRRPRPPN</sequence>
<keyword evidence="4" id="KW-1185">Reference proteome</keyword>
<evidence type="ECO:0000256" key="1">
    <source>
        <dbReference type="SAM" id="MobiDB-lite"/>
    </source>
</evidence>
<feature type="region of interest" description="Disordered" evidence="1">
    <location>
        <begin position="101"/>
        <end position="122"/>
    </location>
</feature>
<protein>
    <submittedName>
        <fullName evidence="3">Uncharacterized protein</fullName>
    </submittedName>
</protein>
<keyword evidence="2" id="KW-0812">Transmembrane</keyword>
<keyword evidence="2" id="KW-1133">Transmembrane helix</keyword>
<feature type="transmembrane region" description="Helical" evidence="2">
    <location>
        <begin position="6"/>
        <end position="28"/>
    </location>
</feature>
<feature type="compositionally biased region" description="Basic residues" evidence="1">
    <location>
        <begin position="113"/>
        <end position="122"/>
    </location>
</feature>
<dbReference type="Proteomes" id="UP000708208">
    <property type="component" value="Unassembled WGS sequence"/>
</dbReference>
<comment type="caution">
    <text evidence="3">The sequence shown here is derived from an EMBL/GenBank/DDBJ whole genome shotgun (WGS) entry which is preliminary data.</text>
</comment>
<dbReference type="AlphaFoldDB" id="A0A8J2P4X6"/>
<reference evidence="3" key="1">
    <citation type="submission" date="2021-06" db="EMBL/GenBank/DDBJ databases">
        <authorList>
            <person name="Hodson N. C."/>
            <person name="Mongue J. A."/>
            <person name="Jaron S. K."/>
        </authorList>
    </citation>
    <scope>NUCLEOTIDE SEQUENCE</scope>
</reference>
<organism evidence="3 4">
    <name type="scientific">Allacma fusca</name>
    <dbReference type="NCBI Taxonomy" id="39272"/>
    <lineage>
        <taxon>Eukaryota</taxon>
        <taxon>Metazoa</taxon>
        <taxon>Ecdysozoa</taxon>
        <taxon>Arthropoda</taxon>
        <taxon>Hexapoda</taxon>
        <taxon>Collembola</taxon>
        <taxon>Symphypleona</taxon>
        <taxon>Sminthuridae</taxon>
        <taxon>Allacma</taxon>
    </lineage>
</organism>
<name>A0A8J2P4X6_9HEXA</name>
<evidence type="ECO:0000313" key="3">
    <source>
        <dbReference type="EMBL" id="CAG7731945.1"/>
    </source>
</evidence>
<accession>A0A8J2P4X6</accession>
<dbReference type="EMBL" id="CAJVCH010221720">
    <property type="protein sequence ID" value="CAG7731945.1"/>
    <property type="molecule type" value="Genomic_DNA"/>
</dbReference>
<gene>
    <name evidence="3" type="ORF">AFUS01_LOCUS20496</name>
</gene>
<evidence type="ECO:0000256" key="2">
    <source>
        <dbReference type="SAM" id="Phobius"/>
    </source>
</evidence>